<dbReference type="CDD" id="cd02440">
    <property type="entry name" value="AdoMet_MTases"/>
    <property type="match status" value="1"/>
</dbReference>
<dbReference type="AlphaFoldDB" id="A9WVG7"/>
<dbReference type="InterPro" id="IPR050723">
    <property type="entry name" value="CFA/CMAS"/>
</dbReference>
<dbReference type="Gene3D" id="3.40.50.150">
    <property type="entry name" value="Vaccinia Virus protein VP39"/>
    <property type="match status" value="1"/>
</dbReference>
<dbReference type="EC" id="2.1.1.79" evidence="6"/>
<organism evidence="6 7">
    <name type="scientific">Renibacterium salmoninarum (strain ATCC 33209 / DSM 20767 / JCM 11484 / NBRC 15589 / NCIMB 2235)</name>
    <dbReference type="NCBI Taxonomy" id="288705"/>
    <lineage>
        <taxon>Bacteria</taxon>
        <taxon>Bacillati</taxon>
        <taxon>Actinomycetota</taxon>
        <taxon>Actinomycetes</taxon>
        <taxon>Micrococcales</taxon>
        <taxon>Micrococcaceae</taxon>
        <taxon>Renibacterium</taxon>
    </lineage>
</organism>
<evidence type="ECO:0000256" key="4">
    <source>
        <dbReference type="ARBA" id="ARBA00022691"/>
    </source>
</evidence>
<gene>
    <name evidence="6" type="ordered locus">RSal33209_3479</name>
</gene>
<evidence type="ECO:0000256" key="5">
    <source>
        <dbReference type="ARBA" id="ARBA00023098"/>
    </source>
</evidence>
<dbReference type="GO" id="GO:0032259">
    <property type="term" value="P:methylation"/>
    <property type="evidence" value="ECO:0007669"/>
    <property type="project" value="UniProtKB-KW"/>
</dbReference>
<proteinExistence type="inferred from homology"/>
<dbReference type="PANTHER" id="PTHR43667:SF2">
    <property type="entry name" value="FATTY ACID C-METHYL TRANSFERASE"/>
    <property type="match status" value="1"/>
</dbReference>
<evidence type="ECO:0000256" key="3">
    <source>
        <dbReference type="ARBA" id="ARBA00022679"/>
    </source>
</evidence>
<dbReference type="Pfam" id="PF02353">
    <property type="entry name" value="CMAS"/>
    <property type="match status" value="1"/>
</dbReference>
<dbReference type="eggNOG" id="COG2230">
    <property type="taxonomic scope" value="Bacteria"/>
</dbReference>
<evidence type="ECO:0000256" key="2">
    <source>
        <dbReference type="ARBA" id="ARBA00022603"/>
    </source>
</evidence>
<keyword evidence="7" id="KW-1185">Reference proteome</keyword>
<dbReference type="Proteomes" id="UP000002007">
    <property type="component" value="Chromosome"/>
</dbReference>
<protein>
    <submittedName>
        <fullName evidence="6">Cyclopropane-fatty-acyl-phospholipid synthase</fullName>
        <ecNumber evidence="6">2.1.1.79</ecNumber>
    </submittedName>
</protein>
<evidence type="ECO:0000313" key="7">
    <source>
        <dbReference type="Proteomes" id="UP000002007"/>
    </source>
</evidence>
<dbReference type="InterPro" id="IPR029063">
    <property type="entry name" value="SAM-dependent_MTases_sf"/>
</dbReference>
<keyword evidence="3 6" id="KW-0808">Transferase</keyword>
<dbReference type="EMBL" id="CP000910">
    <property type="protein sequence ID" value="ABY25188.1"/>
    <property type="molecule type" value="Genomic_DNA"/>
</dbReference>
<dbReference type="PANTHER" id="PTHR43667">
    <property type="entry name" value="CYCLOPROPANE-FATTY-ACYL-PHOSPHOLIPID SYNTHASE"/>
    <property type="match status" value="1"/>
</dbReference>
<dbReference type="HOGENOM" id="CLU_026434_0_2_11"/>
<comment type="similarity">
    <text evidence="1">Belongs to the CFA/CMAS family.</text>
</comment>
<evidence type="ECO:0000256" key="1">
    <source>
        <dbReference type="ARBA" id="ARBA00010815"/>
    </source>
</evidence>
<evidence type="ECO:0000313" key="6">
    <source>
        <dbReference type="EMBL" id="ABY25188.1"/>
    </source>
</evidence>
<dbReference type="PIRSF" id="PIRSF003085">
    <property type="entry name" value="CMAS"/>
    <property type="match status" value="1"/>
</dbReference>
<keyword evidence="4" id="KW-0949">S-adenosyl-L-methionine</keyword>
<dbReference type="InterPro" id="IPR003333">
    <property type="entry name" value="CMAS"/>
</dbReference>
<dbReference type="STRING" id="288705.RSal33209_3479"/>
<keyword evidence="5" id="KW-0443">Lipid metabolism</keyword>
<name>A9WVG7_RENSM</name>
<dbReference type="RefSeq" id="WP_012246816.1">
    <property type="nucleotide sequence ID" value="NC_010168.1"/>
</dbReference>
<keyword evidence="2 6" id="KW-0489">Methyltransferase</keyword>
<dbReference type="KEGG" id="rsa:RSal33209_3479"/>
<sequence length="419" mass="46870">MTHTIPTAKVRADLWPDVAMPPSSFRARAGQPIAGSLFRAAVKRLPILVAQPDGSTMGLGGPRMDLREPDSFYARIAHNGLIGLGESYMAREWEAEDLAALMTVFASKVSKLIPQPLQTLRGALLPHQPQRERNTEGNSRNNISRHYDLSNELFAEFLDETMSYSSAYFVDLDQPGFDRLASAQEAKIDRLLDLAGVTEGTRLLEIGTGWGELALRAARRGAQVYSVTLSSEQKELAEDRIQSAGFADSVQIELLDYRKVEGTFDAIVSVEMIEAVGFEFMPEYFRTLSARLKPGGAIGLQAITIGHERMLATRNSYTWVHKYIFPGGMIPSAELISEQSSLNGLRVENRLAFGQHYAQTLRLWDEQFARNAGKVDELGFDETFRRMWHFYLAYSRAGFASGYLDVQQFQLRKAKENNS</sequence>
<dbReference type="GO" id="GO:0008610">
    <property type="term" value="P:lipid biosynthetic process"/>
    <property type="evidence" value="ECO:0007669"/>
    <property type="project" value="InterPro"/>
</dbReference>
<accession>A9WVG7</accession>
<reference evidence="7" key="1">
    <citation type="journal article" date="2008" name="J. Bacteriol.">
        <title>Genome sequence of the fish pathogen Renibacterium salmoninarum suggests reductive evolution away from an environmental Arthrobacter ancestor.</title>
        <authorList>
            <person name="Wiens G.D."/>
            <person name="Rockey D.D."/>
            <person name="Wu Z."/>
            <person name="Chang J."/>
            <person name="Levy R."/>
            <person name="Crane S."/>
            <person name="Chen D.S."/>
            <person name="Capri G.R."/>
            <person name="Burnett J.R."/>
            <person name="Sudheesh P.S."/>
            <person name="Schipma M.J."/>
            <person name="Burd H."/>
            <person name="Bhattacharyya A."/>
            <person name="Rhodes L.D."/>
            <person name="Kaul R."/>
            <person name="Strom M.S."/>
        </authorList>
    </citation>
    <scope>NUCLEOTIDE SEQUENCE [LARGE SCALE GENOMIC DNA]</scope>
    <source>
        <strain evidence="7">ATCC 33209 / DSM 20767 / JCM 11484 / NBRC 15589 / NCIMB 2235</strain>
    </source>
</reference>
<dbReference type="SUPFAM" id="SSF53335">
    <property type="entry name" value="S-adenosyl-L-methionine-dependent methyltransferases"/>
    <property type="match status" value="1"/>
</dbReference>
<dbReference type="GO" id="GO:0008825">
    <property type="term" value="F:cyclopropane-fatty-acyl-phospholipid synthase activity"/>
    <property type="evidence" value="ECO:0007669"/>
    <property type="project" value="UniProtKB-EC"/>
</dbReference>